<sequence>MESGDDLEQEIEDAMTLEALIRATQVEIKKYLSRLPIEAREQSALVGNALEAISGYSVTAANYPIVIEVLKNRFGIPTVIIERHVLALVQMERCESASAQQLRKLHGTFVQHVWALAALRKDPLKGQLSTANILMAICKQKLPTPVRKRWEGKLTENGQQEDDLNALLRYIESCLEIEGCLIEGSARERRKEKNSYNRNGQQTTASALQASVVDVQNCVFCHGSHKIVECNDFTATNVKSTWRFAKSSQLCFICLQAGHSADNCKERKTGNKECHELLRVRVAKAFCNSLIGLQIVLAKAHGPIGFSCKVTCLLDAGSQRTFIRKDLADRLGLRGPQENVVITTIGDRRAQRMVKRAKIWLSPLDANACDNFAPIRVAGLCLPKIYSKVSANQLLREEWTHLQHLKLANRFPRDEAEIDVLIGLDQHYEFIGSEHLRGREDEPVAVRSVFGCIVYGKMAGTDKRSAVVLHVSVKESVREEITTFLELESIGMKYKEPQENKSQVFAERLKDTVSYNGERYVVRLPWKTKNPNLPNSCEYAVSSLGQTENRLKKEKLKQTYSAAIKMYVANGWAEEILDNVEHWGKTYYLPYHAVYREEKVTTQRRIVFDASACYEGQSLNSMLAPGPSLESDSFGILFRLRRFRIGLQADISKMFLQVALHENHQDACRYVWRDKAEEIAPRKFRFKRICFGLNCSPFLAMGVVRQHVEQYRRSHERVVDHLLHDMYVDDIAVS</sequence>
<protein>
    <submittedName>
        <fullName evidence="2">DUF1758 domain-containing protein</fullName>
    </submittedName>
</protein>
<evidence type="ECO:0000313" key="2">
    <source>
        <dbReference type="WBParaSite" id="TMUE_1000002996.1"/>
    </source>
</evidence>
<dbReference type="Proteomes" id="UP000046395">
    <property type="component" value="Unassembled WGS sequence"/>
</dbReference>
<dbReference type="SUPFAM" id="SSF56672">
    <property type="entry name" value="DNA/RNA polymerases"/>
    <property type="match status" value="1"/>
</dbReference>
<dbReference type="InterPro" id="IPR043128">
    <property type="entry name" value="Rev_trsase/Diguanyl_cyclase"/>
</dbReference>
<dbReference type="InterPro" id="IPR005312">
    <property type="entry name" value="DUF1759"/>
</dbReference>
<organism evidence="1 2">
    <name type="scientific">Trichuris muris</name>
    <name type="common">Mouse whipworm</name>
    <dbReference type="NCBI Taxonomy" id="70415"/>
    <lineage>
        <taxon>Eukaryota</taxon>
        <taxon>Metazoa</taxon>
        <taxon>Ecdysozoa</taxon>
        <taxon>Nematoda</taxon>
        <taxon>Enoplea</taxon>
        <taxon>Dorylaimia</taxon>
        <taxon>Trichinellida</taxon>
        <taxon>Trichuridae</taxon>
        <taxon>Trichuris</taxon>
    </lineage>
</organism>
<evidence type="ECO:0000313" key="1">
    <source>
        <dbReference type="Proteomes" id="UP000046395"/>
    </source>
</evidence>
<keyword evidence="1" id="KW-1185">Reference proteome</keyword>
<dbReference type="WBParaSite" id="TMUE_1000002996.1">
    <property type="protein sequence ID" value="TMUE_1000002996.1"/>
    <property type="gene ID" value="WBGene00298568"/>
</dbReference>
<accession>A0A5S6Q6S2</accession>
<proteinExistence type="predicted"/>
<dbReference type="AlphaFoldDB" id="A0A5S6Q6S2"/>
<dbReference type="Pfam" id="PF03564">
    <property type="entry name" value="DUF1759"/>
    <property type="match status" value="1"/>
</dbReference>
<reference evidence="2" key="1">
    <citation type="submission" date="2019-12" db="UniProtKB">
        <authorList>
            <consortium name="WormBaseParasite"/>
        </authorList>
    </citation>
    <scope>IDENTIFICATION</scope>
</reference>
<dbReference type="STRING" id="70415.A0A5S6Q6S2"/>
<dbReference type="PANTHER" id="PTHR47331:SF1">
    <property type="entry name" value="GAG-LIKE PROTEIN"/>
    <property type="match status" value="1"/>
</dbReference>
<dbReference type="Gene3D" id="3.30.70.270">
    <property type="match status" value="1"/>
</dbReference>
<dbReference type="Gene3D" id="3.10.10.10">
    <property type="entry name" value="HIV Type 1 Reverse Transcriptase, subunit A, domain 1"/>
    <property type="match status" value="1"/>
</dbReference>
<name>A0A5S6Q6S2_TRIMR</name>
<dbReference type="PANTHER" id="PTHR47331">
    <property type="entry name" value="PHD-TYPE DOMAIN-CONTAINING PROTEIN"/>
    <property type="match status" value="1"/>
</dbReference>
<dbReference type="InterPro" id="IPR043502">
    <property type="entry name" value="DNA/RNA_pol_sf"/>
</dbReference>